<evidence type="ECO:0000256" key="1">
    <source>
        <dbReference type="ARBA" id="ARBA00006068"/>
    </source>
</evidence>
<evidence type="ECO:0000256" key="3">
    <source>
        <dbReference type="SAM" id="Phobius"/>
    </source>
</evidence>
<dbReference type="PANTHER" id="PTHR33392">
    <property type="entry name" value="POLYISOPRENYL-TEICHOIC ACID--PEPTIDOGLYCAN TEICHOIC ACID TRANSFERASE TAGU"/>
    <property type="match status" value="1"/>
</dbReference>
<dbReference type="InterPro" id="IPR004474">
    <property type="entry name" value="LytR_CpsA_psr"/>
</dbReference>
<evidence type="ECO:0000256" key="2">
    <source>
        <dbReference type="SAM" id="MobiDB-lite"/>
    </source>
</evidence>
<comment type="similarity">
    <text evidence="1">Belongs to the LytR/CpsA/Psr (LCP) family.</text>
</comment>
<dbReference type="PANTHER" id="PTHR33392:SF6">
    <property type="entry name" value="POLYISOPRENYL-TEICHOIC ACID--PEPTIDOGLYCAN TEICHOIC ACID TRANSFERASE TAGU"/>
    <property type="match status" value="1"/>
</dbReference>
<feature type="compositionally biased region" description="Basic and acidic residues" evidence="2">
    <location>
        <begin position="474"/>
        <end position="485"/>
    </location>
</feature>
<dbReference type="STRING" id="1351755.CCH01_09890"/>
<feature type="domain" description="Cell envelope-related transcriptional attenuator" evidence="4">
    <location>
        <begin position="87"/>
        <end position="249"/>
    </location>
</feature>
<keyword evidence="3" id="KW-0472">Membrane</keyword>
<dbReference type="AlphaFoldDB" id="S6EQ47"/>
<keyword evidence="3" id="KW-1133">Transmembrane helix</keyword>
<dbReference type="EMBL" id="LT799839">
    <property type="protein sequence ID" value="SLK16064.1"/>
    <property type="molecule type" value="Genomic_DNA"/>
</dbReference>
<gene>
    <name evidence="5" type="ORF">CCH01_09890</name>
</gene>
<evidence type="ECO:0000313" key="5">
    <source>
        <dbReference type="EMBL" id="SLK16064.1"/>
    </source>
</evidence>
<keyword evidence="3" id="KW-0812">Transmembrane</keyword>
<feature type="compositionally biased region" description="Basic and acidic residues" evidence="2">
    <location>
        <begin position="371"/>
        <end position="381"/>
    </location>
</feature>
<feature type="transmembrane region" description="Helical" evidence="3">
    <location>
        <begin position="21"/>
        <end position="43"/>
    </location>
</feature>
<reference evidence="6" key="1">
    <citation type="submission" date="2017-03" db="EMBL/GenBank/DDBJ databases">
        <authorList>
            <person name="Falquet L."/>
            <person name="Falquet L."/>
        </authorList>
    </citation>
    <scope>NUCLEOTIDE SEQUENCE [LARGE SCALE GENOMIC DNA]</scope>
</reference>
<name>S6EQ47_9CLOT</name>
<dbReference type="Gene3D" id="3.40.630.190">
    <property type="entry name" value="LCP protein"/>
    <property type="match status" value="1"/>
</dbReference>
<dbReference type="Proteomes" id="UP000190476">
    <property type="component" value="Chromosome I"/>
</dbReference>
<organism evidence="5 6">
    <name type="scientific">Clostridium chauvoei JF4335</name>
    <dbReference type="NCBI Taxonomy" id="1351755"/>
    <lineage>
        <taxon>Bacteria</taxon>
        <taxon>Bacillati</taxon>
        <taxon>Bacillota</taxon>
        <taxon>Clostridia</taxon>
        <taxon>Eubacteriales</taxon>
        <taxon>Clostridiaceae</taxon>
        <taxon>Clostridium</taxon>
    </lineage>
</organism>
<evidence type="ECO:0000313" key="6">
    <source>
        <dbReference type="Proteomes" id="UP000190476"/>
    </source>
</evidence>
<keyword evidence="6" id="KW-1185">Reference proteome</keyword>
<feature type="region of interest" description="Disordered" evidence="2">
    <location>
        <begin position="364"/>
        <end position="485"/>
    </location>
</feature>
<proteinExistence type="inferred from homology"/>
<feature type="compositionally biased region" description="Polar residues" evidence="2">
    <location>
        <begin position="384"/>
        <end position="395"/>
    </location>
</feature>
<sequence>MMKENNTSSKKKKMNKKKKTVIISLSILVVIAIIAVTVVGSYYKLRNQVYTEYTPQEKEGVDYKEVEGVTNVLLIGTDGRTLDEAARSDTIVIATLDSNNKVVKLTSIMRDTLVNIPGYGQQKINAAYAIGAAEDGAQGGAKLLMETIRDTFEIDLQKYIIVNFWGFETIIDEIGGIEADIQDYEIEELNKYIGDTTGSKAELITNTGVQTLNGAQALSYSRIRKVGNGSYERTERQRKVLSQVAGKLKDVSPLKYMSIANSLAKQVNTNIDIPEALNLGYTIYKFPELNIQQLQMPHTDLIVRDGVYKNLGWVLLIDKEQNSKVLHDFIFENKLPNREEFDILSIQNLKAEMDAEEARYNSLHGINPEDYNDKNSDDVDMRLPQTTPQDSLNNQGSSTSGSHGNGTSGGNPTPNPGTAGGSGTTGENPGAGSGNPSGGAGNGTDGTVKPSEDGSGSDSGNQEKPPVAPSPGEDVNKPDSQHSQR</sequence>
<evidence type="ECO:0000259" key="4">
    <source>
        <dbReference type="Pfam" id="PF03816"/>
    </source>
</evidence>
<accession>S6EQ47</accession>
<dbReference type="InterPro" id="IPR050922">
    <property type="entry name" value="LytR/CpsA/Psr_CW_biosynth"/>
</dbReference>
<dbReference type="NCBIfam" id="TIGR00350">
    <property type="entry name" value="lytR_cpsA_psr"/>
    <property type="match status" value="1"/>
</dbReference>
<dbReference type="Pfam" id="PF03816">
    <property type="entry name" value="LytR_cpsA_psr"/>
    <property type="match status" value="1"/>
</dbReference>
<feature type="compositionally biased region" description="Gly residues" evidence="2">
    <location>
        <begin position="418"/>
        <end position="444"/>
    </location>
</feature>
<protein>
    <submittedName>
        <fullName evidence="5">Putative Cell envelope-related transcriptional attenuator domain protein</fullName>
    </submittedName>
</protein>